<keyword evidence="3" id="KW-0472">Membrane</keyword>
<dbReference type="InterPro" id="IPR011623">
    <property type="entry name" value="7TMR_DISM_rcpt_extracell_dom1"/>
</dbReference>
<dbReference type="PROSITE" id="PS50887">
    <property type="entry name" value="GGDEF"/>
    <property type="match status" value="1"/>
</dbReference>
<sequence>MTLGFTLDTPPAFGARQQREHLGFGVFYGALSIMIIMSLIFAIALKQRNAAYYAVFLLSTILFWLKLNGIGFQYLWPDAVWWHNEGFHIVYLLFVGCALQFSKSFLQLDSLAPRLNRVFATLQLLALAGIVARLLGLYEPVLMLSFALLVVLTFVIPFASYKVWRDGLDYAFWSLLAWLLYAVGLLLSIISASTSLFSWGMTPLFYAQVASLLETLFLMIGLSKWLIQLELERQKAISQANEDALTGLGNRRRLQLAFTQLKDAMVIDHRPAFVLMIDLDYFKQINDTFGHDAGDKVLTEVGSLLLRICRESDVVTRYGGEEFAILLRAQDVDTVVQVAERIRVEFASSPTKHHDHMIEHTLCCGIAEIMNIDQQPSVQEMMKHADEALYQAKAAGRNQSHVYAHKQPHHIV</sequence>
<feature type="transmembrane region" description="Helical" evidence="3">
    <location>
        <begin position="118"/>
        <end position="135"/>
    </location>
</feature>
<dbReference type="PANTHER" id="PTHR45138:SF9">
    <property type="entry name" value="DIGUANYLATE CYCLASE DGCM-RELATED"/>
    <property type="match status" value="1"/>
</dbReference>
<evidence type="ECO:0000313" key="5">
    <source>
        <dbReference type="EMBL" id="MDX6848642.1"/>
    </source>
</evidence>
<dbReference type="InterPro" id="IPR029787">
    <property type="entry name" value="Nucleotide_cyclase"/>
</dbReference>
<feature type="transmembrane region" description="Helical" evidence="3">
    <location>
        <begin position="171"/>
        <end position="192"/>
    </location>
</feature>
<keyword evidence="3" id="KW-1133">Transmembrane helix</keyword>
<dbReference type="GO" id="GO:0052621">
    <property type="term" value="F:diguanylate cyclase activity"/>
    <property type="evidence" value="ECO:0007669"/>
    <property type="project" value="UniProtKB-EC"/>
</dbReference>
<comment type="catalytic activity">
    <reaction evidence="2">
        <text>2 GTP = 3',3'-c-di-GMP + 2 diphosphate</text>
        <dbReference type="Rhea" id="RHEA:24898"/>
        <dbReference type="ChEBI" id="CHEBI:33019"/>
        <dbReference type="ChEBI" id="CHEBI:37565"/>
        <dbReference type="ChEBI" id="CHEBI:58805"/>
        <dbReference type="EC" id="2.7.7.65"/>
    </reaction>
</comment>
<dbReference type="Gene3D" id="3.30.70.270">
    <property type="match status" value="1"/>
</dbReference>
<dbReference type="RefSeq" id="WP_302724639.1">
    <property type="nucleotide sequence ID" value="NZ_JAULRU010000823.1"/>
</dbReference>
<evidence type="ECO:0000256" key="3">
    <source>
        <dbReference type="SAM" id="Phobius"/>
    </source>
</evidence>
<proteinExistence type="predicted"/>
<accession>A0ABU4RWS4</accession>
<dbReference type="Pfam" id="PF00990">
    <property type="entry name" value="GGDEF"/>
    <property type="match status" value="1"/>
</dbReference>
<dbReference type="EMBL" id="JAXAFO010000005">
    <property type="protein sequence ID" value="MDX6848642.1"/>
    <property type="molecule type" value="Genomic_DNA"/>
</dbReference>
<feature type="transmembrane region" description="Helical" evidence="3">
    <location>
        <begin position="141"/>
        <end position="159"/>
    </location>
</feature>
<evidence type="ECO:0000313" key="6">
    <source>
        <dbReference type="Proteomes" id="UP001273505"/>
    </source>
</evidence>
<dbReference type="CDD" id="cd01949">
    <property type="entry name" value="GGDEF"/>
    <property type="match status" value="1"/>
</dbReference>
<evidence type="ECO:0000259" key="4">
    <source>
        <dbReference type="PROSITE" id="PS50887"/>
    </source>
</evidence>
<dbReference type="Pfam" id="PF07695">
    <property type="entry name" value="7TMR-DISM_7TM"/>
    <property type="match status" value="1"/>
</dbReference>
<feature type="domain" description="GGDEF" evidence="4">
    <location>
        <begin position="270"/>
        <end position="405"/>
    </location>
</feature>
<dbReference type="Proteomes" id="UP001273505">
    <property type="component" value="Unassembled WGS sequence"/>
</dbReference>
<keyword evidence="6" id="KW-1185">Reference proteome</keyword>
<feature type="transmembrane region" description="Helical" evidence="3">
    <location>
        <begin position="204"/>
        <end position="227"/>
    </location>
</feature>
<keyword evidence="3" id="KW-0812">Transmembrane</keyword>
<dbReference type="InterPro" id="IPR050469">
    <property type="entry name" value="Diguanylate_Cyclase"/>
</dbReference>
<dbReference type="NCBIfam" id="TIGR00254">
    <property type="entry name" value="GGDEF"/>
    <property type="match status" value="1"/>
</dbReference>
<evidence type="ECO:0000256" key="2">
    <source>
        <dbReference type="ARBA" id="ARBA00034247"/>
    </source>
</evidence>
<feature type="transmembrane region" description="Helical" evidence="3">
    <location>
        <begin position="88"/>
        <end position="106"/>
    </location>
</feature>
<dbReference type="PANTHER" id="PTHR45138">
    <property type="entry name" value="REGULATORY COMPONENTS OF SENSORY TRANSDUCTION SYSTEM"/>
    <property type="match status" value="1"/>
</dbReference>
<gene>
    <name evidence="5" type="ORF">SCD92_04675</name>
</gene>
<dbReference type="EC" id="2.7.7.65" evidence="1"/>
<feature type="transmembrane region" description="Helical" evidence="3">
    <location>
        <begin position="26"/>
        <end position="45"/>
    </location>
</feature>
<comment type="caution">
    <text evidence="5">The sequence shown here is derived from an EMBL/GenBank/DDBJ whole genome shotgun (WGS) entry which is preliminary data.</text>
</comment>
<name>A0ABU4RWS4_9GAMM</name>
<feature type="transmembrane region" description="Helical" evidence="3">
    <location>
        <begin position="52"/>
        <end position="76"/>
    </location>
</feature>
<dbReference type="InterPro" id="IPR000160">
    <property type="entry name" value="GGDEF_dom"/>
</dbReference>
<evidence type="ECO:0000256" key="1">
    <source>
        <dbReference type="ARBA" id="ARBA00012528"/>
    </source>
</evidence>
<organism evidence="5 6">
    <name type="scientific">Gilvimarinus gilvus</name>
    <dbReference type="NCBI Taxonomy" id="3058038"/>
    <lineage>
        <taxon>Bacteria</taxon>
        <taxon>Pseudomonadati</taxon>
        <taxon>Pseudomonadota</taxon>
        <taxon>Gammaproteobacteria</taxon>
        <taxon>Cellvibrionales</taxon>
        <taxon>Cellvibrionaceae</taxon>
        <taxon>Gilvimarinus</taxon>
    </lineage>
</organism>
<protein>
    <recommendedName>
        <fullName evidence="1">diguanylate cyclase</fullName>
        <ecNumber evidence="1">2.7.7.65</ecNumber>
    </recommendedName>
</protein>
<dbReference type="SMART" id="SM00267">
    <property type="entry name" value="GGDEF"/>
    <property type="match status" value="1"/>
</dbReference>
<dbReference type="SUPFAM" id="SSF55073">
    <property type="entry name" value="Nucleotide cyclase"/>
    <property type="match status" value="1"/>
</dbReference>
<reference evidence="5 6" key="1">
    <citation type="submission" date="2023-11" db="EMBL/GenBank/DDBJ databases">
        <title>Gilvimarinus fulvus sp. nov., isolated from the surface of Kelp.</title>
        <authorList>
            <person name="Sun Y.Y."/>
            <person name="Gong Y."/>
            <person name="Du Z.J."/>
        </authorList>
    </citation>
    <scope>NUCLEOTIDE SEQUENCE [LARGE SCALE GENOMIC DNA]</scope>
    <source>
        <strain evidence="5 6">SDUM040013</strain>
    </source>
</reference>
<dbReference type="InterPro" id="IPR043128">
    <property type="entry name" value="Rev_trsase/Diguanyl_cyclase"/>
</dbReference>
<keyword evidence="5" id="KW-0548">Nucleotidyltransferase</keyword>
<keyword evidence="5" id="KW-0808">Transferase</keyword>